<dbReference type="InterPro" id="IPR003353">
    <property type="entry name" value="PTS_IIB_fruc"/>
</dbReference>
<evidence type="ECO:0000256" key="6">
    <source>
        <dbReference type="ARBA" id="ARBA00022777"/>
    </source>
</evidence>
<dbReference type="InterPro" id="IPR050864">
    <property type="entry name" value="Bacterial_PTS_Sugar_Transport"/>
</dbReference>
<dbReference type="SUPFAM" id="SSF52794">
    <property type="entry name" value="PTS system IIB component-like"/>
    <property type="match status" value="1"/>
</dbReference>
<evidence type="ECO:0000256" key="1">
    <source>
        <dbReference type="ARBA" id="ARBA00022448"/>
    </source>
</evidence>
<evidence type="ECO:0000256" key="3">
    <source>
        <dbReference type="ARBA" id="ARBA00022597"/>
    </source>
</evidence>
<dbReference type="PANTHER" id="PTHR30505:SF0">
    <property type="entry name" value="FRUCTOSE-LIKE PTS SYSTEM EIIBC COMPONENT-RELATED"/>
    <property type="match status" value="1"/>
</dbReference>
<keyword evidence="9" id="KW-1185">Reference proteome</keyword>
<dbReference type="InterPro" id="IPR036095">
    <property type="entry name" value="PTS_EIIB-like_sf"/>
</dbReference>
<evidence type="ECO:0000313" key="9">
    <source>
        <dbReference type="Proteomes" id="UP001211894"/>
    </source>
</evidence>
<organism evidence="8 9">
    <name type="scientific">Bacillus changyiensis</name>
    <dbReference type="NCBI Taxonomy" id="3004103"/>
    <lineage>
        <taxon>Bacteria</taxon>
        <taxon>Bacillati</taxon>
        <taxon>Bacillota</taxon>
        <taxon>Bacilli</taxon>
        <taxon>Bacillales</taxon>
        <taxon>Bacillaceae</taxon>
        <taxon>Bacillus</taxon>
    </lineage>
</organism>
<name>A0ABT4X2Z9_9BACI</name>
<dbReference type="InterPro" id="IPR013011">
    <property type="entry name" value="PTS_EIIB_2"/>
</dbReference>
<evidence type="ECO:0000259" key="7">
    <source>
        <dbReference type="PROSITE" id="PS51099"/>
    </source>
</evidence>
<dbReference type="InterPro" id="IPR003501">
    <property type="entry name" value="PTS_EIIB_2/3"/>
</dbReference>
<evidence type="ECO:0000256" key="2">
    <source>
        <dbReference type="ARBA" id="ARBA00022553"/>
    </source>
</evidence>
<evidence type="ECO:0000256" key="4">
    <source>
        <dbReference type="ARBA" id="ARBA00022679"/>
    </source>
</evidence>
<feature type="domain" description="PTS EIIB type-2" evidence="7">
    <location>
        <begin position="1"/>
        <end position="99"/>
    </location>
</feature>
<keyword evidence="4" id="KW-0808">Transferase</keyword>
<keyword evidence="1" id="KW-0813">Transport</keyword>
<keyword evidence="3" id="KW-0762">Sugar transport</keyword>
<dbReference type="EMBL" id="JAQKAB010000005">
    <property type="protein sequence ID" value="MDA7026675.1"/>
    <property type="molecule type" value="Genomic_DNA"/>
</dbReference>
<comment type="caution">
    <text evidence="8">The sequence shown here is derived from an EMBL/GenBank/DDBJ whole genome shotgun (WGS) entry which is preliminary data.</text>
</comment>
<reference evidence="8 9" key="1">
    <citation type="submission" date="2023-01" db="EMBL/GenBank/DDBJ databases">
        <title>Bacillus changyiensis sp. nov., isolated from a coastal deposit.</title>
        <authorList>
            <person name="Xiao G."/>
            <person name="Lai Q."/>
            <person name="Hu Z."/>
            <person name="Shao Z."/>
        </authorList>
    </citation>
    <scope>NUCLEOTIDE SEQUENCE [LARGE SCALE GENOMIC DNA]</scope>
    <source>
        <strain evidence="8 9">CLL-7-23</strain>
    </source>
</reference>
<accession>A0ABT4X2Z9</accession>
<dbReference type="PANTHER" id="PTHR30505">
    <property type="entry name" value="FRUCTOSE-LIKE PERMEASE"/>
    <property type="match status" value="1"/>
</dbReference>
<dbReference type="PROSITE" id="PS51099">
    <property type="entry name" value="PTS_EIIB_TYPE_2"/>
    <property type="match status" value="1"/>
</dbReference>
<keyword evidence="2" id="KW-0597">Phosphoprotein</keyword>
<evidence type="ECO:0000313" key="8">
    <source>
        <dbReference type="EMBL" id="MDA7026675.1"/>
    </source>
</evidence>
<sequence length="102" mass="10946">MKIVGVTACPSGVAHTYMAAEALKLAGEKYNVKVLIETQGGSGTENPLDPKDIAEADCVIISNDIDIKGIERFKGKPCLKKGVSVLIKQSDQIIKALKDKFE</sequence>
<dbReference type="CDD" id="cd05569">
    <property type="entry name" value="PTS_IIB_fructose"/>
    <property type="match status" value="1"/>
</dbReference>
<keyword evidence="5" id="KW-0598">Phosphotransferase system</keyword>
<dbReference type="Pfam" id="PF02302">
    <property type="entry name" value="PTS_IIB"/>
    <property type="match status" value="1"/>
</dbReference>
<dbReference type="Gene3D" id="3.40.50.2300">
    <property type="match status" value="1"/>
</dbReference>
<dbReference type="Proteomes" id="UP001211894">
    <property type="component" value="Unassembled WGS sequence"/>
</dbReference>
<dbReference type="RefSeq" id="WP_271340527.1">
    <property type="nucleotide sequence ID" value="NZ_JAQKAB010000005.1"/>
</dbReference>
<dbReference type="NCBIfam" id="TIGR00829">
    <property type="entry name" value="FRU"/>
    <property type="match status" value="1"/>
</dbReference>
<gene>
    <name evidence="8" type="ORF">PJ311_08650</name>
</gene>
<keyword evidence="6" id="KW-0418">Kinase</keyword>
<evidence type="ECO:0000256" key="5">
    <source>
        <dbReference type="ARBA" id="ARBA00022683"/>
    </source>
</evidence>
<proteinExistence type="predicted"/>
<protein>
    <submittedName>
        <fullName evidence="8">PTS fructose transporter subunit IIB</fullName>
    </submittedName>
</protein>